<dbReference type="Gene3D" id="3.10.20.30">
    <property type="match status" value="1"/>
</dbReference>
<reference evidence="1" key="1">
    <citation type="journal article" date="2022" name="Environ. Microbiol.">
        <title>Geoalkalibacter halelectricus SAP #1 sp. nov. possessing extracellular electron transfer and mineral#reducing capabilities from a haloalkaline environment.</title>
        <authorList>
            <person name="Yadav S."/>
            <person name="Singh R."/>
            <person name="Sundharam S.S."/>
            <person name="Chaudhary S."/>
            <person name="Krishnamurthi S."/>
            <person name="Patil S.A."/>
        </authorList>
    </citation>
    <scope>NUCLEOTIDE SEQUENCE</scope>
    <source>
        <strain evidence="1">SAP-1</strain>
    </source>
</reference>
<dbReference type="SUPFAM" id="SSF54285">
    <property type="entry name" value="MoaD/ThiS"/>
    <property type="match status" value="1"/>
</dbReference>
<name>A0ABY5ZN31_9BACT</name>
<dbReference type="InterPro" id="IPR012675">
    <property type="entry name" value="Beta-grasp_dom_sf"/>
</dbReference>
<evidence type="ECO:0000313" key="2">
    <source>
        <dbReference type="Proteomes" id="UP001060414"/>
    </source>
</evidence>
<accession>A0ABY5ZN31</accession>
<proteinExistence type="predicted"/>
<organism evidence="1 2">
    <name type="scientific">Geoalkalibacter halelectricus</name>
    <dbReference type="NCBI Taxonomy" id="2847045"/>
    <lineage>
        <taxon>Bacteria</taxon>
        <taxon>Pseudomonadati</taxon>
        <taxon>Thermodesulfobacteriota</taxon>
        <taxon>Desulfuromonadia</taxon>
        <taxon>Desulfuromonadales</taxon>
        <taxon>Geoalkalibacteraceae</taxon>
        <taxon>Geoalkalibacter</taxon>
    </lineage>
</organism>
<dbReference type="InterPro" id="IPR016155">
    <property type="entry name" value="Mopterin_synth/thiamin_S_b"/>
</dbReference>
<gene>
    <name evidence="1" type="ORF">L9S41_16995</name>
</gene>
<sequence>MKVRVKLHGVFRRGRFKEEIRDYPAGTRVVDVVRELGFSDQLLGTVIINDMHADIEQELKDGDCLMLLPLLDGG</sequence>
<evidence type="ECO:0000313" key="1">
    <source>
        <dbReference type="EMBL" id="UWZ79357.1"/>
    </source>
</evidence>
<dbReference type="EMBL" id="CP092109">
    <property type="protein sequence ID" value="UWZ79357.1"/>
    <property type="molecule type" value="Genomic_DNA"/>
</dbReference>
<dbReference type="RefSeq" id="WP_260747713.1">
    <property type="nucleotide sequence ID" value="NZ_CP092109.1"/>
</dbReference>
<dbReference type="Proteomes" id="UP001060414">
    <property type="component" value="Chromosome"/>
</dbReference>
<keyword evidence="2" id="KW-1185">Reference proteome</keyword>
<protein>
    <submittedName>
        <fullName evidence="1">MoaD/ThiS family protein</fullName>
    </submittedName>
</protein>